<keyword evidence="1" id="KW-0472">Membrane</keyword>
<keyword evidence="1" id="KW-1133">Transmembrane helix</keyword>
<keyword evidence="1" id="KW-0812">Transmembrane</keyword>
<protein>
    <submittedName>
        <fullName evidence="2">DUF3667 domain-containing protein</fullName>
    </submittedName>
</protein>
<gene>
    <name evidence="2" type="ORF">ACFQ39_03210</name>
</gene>
<dbReference type="InterPro" id="IPR022134">
    <property type="entry name" value="DUF3667"/>
</dbReference>
<comment type="caution">
    <text evidence="2">The sequence shown here is derived from an EMBL/GenBank/DDBJ whole genome shotgun (WGS) entry which is preliminary data.</text>
</comment>
<evidence type="ECO:0000256" key="1">
    <source>
        <dbReference type="SAM" id="Phobius"/>
    </source>
</evidence>
<reference evidence="3" key="1">
    <citation type="journal article" date="2019" name="Int. J. Syst. Evol. Microbiol.">
        <title>The Global Catalogue of Microorganisms (GCM) 10K type strain sequencing project: providing services to taxonomists for standard genome sequencing and annotation.</title>
        <authorList>
            <consortium name="The Broad Institute Genomics Platform"/>
            <consortium name="The Broad Institute Genome Sequencing Center for Infectious Disease"/>
            <person name="Wu L."/>
            <person name="Ma J."/>
        </authorList>
    </citation>
    <scope>NUCLEOTIDE SEQUENCE [LARGE SCALE GENOMIC DNA]</scope>
    <source>
        <strain evidence="3">CCUG 61485</strain>
    </source>
</reference>
<name>A0ABW3XZH5_9FLAO</name>
<organism evidence="2 3">
    <name type="scientific">Namhaeicola litoreus</name>
    <dbReference type="NCBI Taxonomy" id="1052145"/>
    <lineage>
        <taxon>Bacteria</taxon>
        <taxon>Pseudomonadati</taxon>
        <taxon>Bacteroidota</taxon>
        <taxon>Flavobacteriia</taxon>
        <taxon>Flavobacteriales</taxon>
        <taxon>Flavobacteriaceae</taxon>
        <taxon>Namhaeicola</taxon>
    </lineage>
</organism>
<feature type="transmembrane region" description="Helical" evidence="1">
    <location>
        <begin position="408"/>
        <end position="427"/>
    </location>
</feature>
<keyword evidence="3" id="KW-1185">Reference proteome</keyword>
<proteinExistence type="predicted"/>
<accession>A0ABW3XZH5</accession>
<sequence length="467" mass="54248">MKSSTRFEHNKRGDHCLNCNSPLQLDDNFCHQCGQVNDTSKISLKQYFSQYLSGFFNFDNRLWKTVYPLLFKPGKVTREYVQGKRMSYVNPFQLYFHVTIVFFLLLGLFKTFKEIKEARVINDKSTIVLDSVQPVLENIKKVDLPKNLTGIENVDIPQFVDSISKQGDSLHSYYKTLISKYLDSVFQDSITLHQLKDPDIKLAQQDSIFDTIFGPHLDYYGKLLSDSDNIKIEEVGELARLNELKSFSVEYAQGILEQKQIDYKIPEKYTLSTENSVLKALLGESTFSKLNELMEYDKEHPDLEAPLALKEMGYENSYWNIFYYTKAKKVNQLKDDPEAFGKNYLGEIISKISVALFFLLPIFTLVMALLYIRSPYNYTEHLVFVFHVQTVFFILFTLTIVIDQLTDFSTTALMITTLFPMYLYLALKKFYGQGWFKTLVKFLLLNTFFIALSIIGFVIISFITFLI</sequence>
<evidence type="ECO:0000313" key="3">
    <source>
        <dbReference type="Proteomes" id="UP001597201"/>
    </source>
</evidence>
<feature type="transmembrane region" description="Helical" evidence="1">
    <location>
        <begin position="94"/>
        <end position="112"/>
    </location>
</feature>
<feature type="transmembrane region" description="Helical" evidence="1">
    <location>
        <begin position="352"/>
        <end position="372"/>
    </location>
</feature>
<evidence type="ECO:0000313" key="2">
    <source>
        <dbReference type="EMBL" id="MFD1314613.1"/>
    </source>
</evidence>
<dbReference type="RefSeq" id="WP_377176386.1">
    <property type="nucleotide sequence ID" value="NZ_JBHTMY010000002.1"/>
</dbReference>
<dbReference type="Proteomes" id="UP001597201">
    <property type="component" value="Unassembled WGS sequence"/>
</dbReference>
<feature type="transmembrane region" description="Helical" evidence="1">
    <location>
        <begin position="384"/>
        <end position="402"/>
    </location>
</feature>
<dbReference type="EMBL" id="JBHTMY010000002">
    <property type="protein sequence ID" value="MFD1314613.1"/>
    <property type="molecule type" value="Genomic_DNA"/>
</dbReference>
<dbReference type="Pfam" id="PF12412">
    <property type="entry name" value="DUF3667"/>
    <property type="match status" value="1"/>
</dbReference>
<feature type="transmembrane region" description="Helical" evidence="1">
    <location>
        <begin position="439"/>
        <end position="466"/>
    </location>
</feature>